<reference evidence="1 2" key="1">
    <citation type="submission" date="2020-07" db="EMBL/GenBank/DDBJ databases">
        <title>Genomic Encyclopedia of Type Strains, Phase IV (KMG-IV): sequencing the most valuable type-strain genomes for metagenomic binning, comparative biology and taxonomic classification.</title>
        <authorList>
            <person name="Goeker M."/>
        </authorList>
    </citation>
    <scope>NUCLEOTIDE SEQUENCE [LARGE SCALE GENOMIC DNA]</scope>
    <source>
        <strain evidence="1 2">DSM 15730</strain>
    </source>
</reference>
<gene>
    <name evidence="1" type="ORF">HNR31_000511</name>
</gene>
<dbReference type="Proteomes" id="UP000523087">
    <property type="component" value="Unassembled WGS sequence"/>
</dbReference>
<accession>A0A7W0BZ50</accession>
<dbReference type="EMBL" id="JACDUT010000001">
    <property type="protein sequence ID" value="MBA2873759.1"/>
    <property type="molecule type" value="Genomic_DNA"/>
</dbReference>
<proteinExistence type="predicted"/>
<organism evidence="1 2">
    <name type="scientific">Thermaerobacillus caldiproteolyticus</name>
    <dbReference type="NCBI Taxonomy" id="247480"/>
    <lineage>
        <taxon>Bacteria</taxon>
        <taxon>Bacillati</taxon>
        <taxon>Bacillota</taxon>
        <taxon>Bacilli</taxon>
        <taxon>Bacillales</taxon>
        <taxon>Anoxybacillaceae</taxon>
        <taxon>Thermaerobacillus</taxon>
    </lineage>
</organism>
<dbReference type="RefSeq" id="WP_181554667.1">
    <property type="nucleotide sequence ID" value="NZ_JACDUT010000001.1"/>
</dbReference>
<protein>
    <submittedName>
        <fullName evidence="1">DsRNA-specific ribonuclease</fullName>
    </submittedName>
</protein>
<dbReference type="AlphaFoldDB" id="A0A7W0BZ50"/>
<evidence type="ECO:0000313" key="1">
    <source>
        <dbReference type="EMBL" id="MBA2873759.1"/>
    </source>
</evidence>
<comment type="caution">
    <text evidence="1">The sequence shown here is derived from an EMBL/GenBank/DDBJ whole genome shotgun (WGS) entry which is preliminary data.</text>
</comment>
<keyword evidence="2" id="KW-1185">Reference proteome</keyword>
<evidence type="ECO:0000313" key="2">
    <source>
        <dbReference type="Proteomes" id="UP000523087"/>
    </source>
</evidence>
<sequence>MAGQKKGQRLTEDDILETSGRASIGGSLLQQNAQWQAVIEWNSRKKTSILTAEKHIDIKREVHEYKKREKKSTR</sequence>
<name>A0A7W0BZ50_9BACL</name>